<comment type="caution">
    <text evidence="1">The sequence shown here is derived from an EMBL/GenBank/DDBJ whole genome shotgun (WGS) entry which is preliminary data.</text>
</comment>
<protein>
    <submittedName>
        <fullName evidence="1">Uncharacterized protein</fullName>
    </submittedName>
</protein>
<organism evidence="1 2">
    <name type="scientific">Kouleothrix aurantiaca</name>
    <dbReference type="NCBI Taxonomy" id="186479"/>
    <lineage>
        <taxon>Bacteria</taxon>
        <taxon>Bacillati</taxon>
        <taxon>Chloroflexota</taxon>
        <taxon>Chloroflexia</taxon>
        <taxon>Chloroflexales</taxon>
        <taxon>Roseiflexineae</taxon>
        <taxon>Roseiflexaceae</taxon>
        <taxon>Kouleothrix</taxon>
    </lineage>
</organism>
<reference evidence="1 2" key="1">
    <citation type="submission" date="2015-09" db="EMBL/GenBank/DDBJ databases">
        <title>Draft genome sequence of Kouleothrix aurantiaca JCM 19913.</title>
        <authorList>
            <person name="Hemp J."/>
        </authorList>
    </citation>
    <scope>NUCLEOTIDE SEQUENCE [LARGE SCALE GENOMIC DNA]</scope>
    <source>
        <strain evidence="1 2">COM-B</strain>
    </source>
</reference>
<proteinExistence type="predicted"/>
<evidence type="ECO:0000313" key="1">
    <source>
        <dbReference type="EMBL" id="KPV54859.1"/>
    </source>
</evidence>
<accession>A0A0P9DY52</accession>
<name>A0A0P9DY52_9CHLR</name>
<evidence type="ECO:0000313" key="2">
    <source>
        <dbReference type="Proteomes" id="UP000050509"/>
    </source>
</evidence>
<sequence length="107" mass="11595">MLKSLDWLGEQVIEEIAQKLTSGVNRFNDQLVADGKGELYPGHGVATGALKSSIASVSARRDGNRIIGTVGAYGVSYSLVIHERYYPFLRNPLMRRLGSGAEMIAQG</sequence>
<dbReference type="AlphaFoldDB" id="A0A0P9DY52"/>
<keyword evidence="2" id="KW-1185">Reference proteome</keyword>
<dbReference type="Proteomes" id="UP000050509">
    <property type="component" value="Unassembled WGS sequence"/>
</dbReference>
<gene>
    <name evidence="1" type="ORF">SE17_01210</name>
</gene>
<dbReference type="EMBL" id="LJCR01000011">
    <property type="protein sequence ID" value="KPV54859.1"/>
    <property type="molecule type" value="Genomic_DNA"/>
</dbReference>